<dbReference type="InterPro" id="IPR042094">
    <property type="entry name" value="T2SS_GspF_sf"/>
</dbReference>
<dbReference type="InterPro" id="IPR018076">
    <property type="entry name" value="T2SS_GspF_dom"/>
</dbReference>
<comment type="subcellular location">
    <subcellularLocation>
        <location evidence="1">Cell membrane</location>
        <topology evidence="1">Multi-pass membrane protein</topology>
    </subcellularLocation>
</comment>
<evidence type="ECO:0000313" key="10">
    <source>
        <dbReference type="Proteomes" id="UP000430634"/>
    </source>
</evidence>
<gene>
    <name evidence="8" type="ORF">GCM10011572_44380</name>
    <name evidence="9" type="ORF">GM672_06740</name>
</gene>
<dbReference type="OrthoDB" id="597333at2"/>
<keyword evidence="5 6" id="KW-0472">Membrane</keyword>
<organism evidence="9 10">
    <name type="scientific">Pseudoduganella buxea</name>
    <dbReference type="NCBI Taxonomy" id="1949069"/>
    <lineage>
        <taxon>Bacteria</taxon>
        <taxon>Pseudomonadati</taxon>
        <taxon>Pseudomonadota</taxon>
        <taxon>Betaproteobacteria</taxon>
        <taxon>Burkholderiales</taxon>
        <taxon>Oxalobacteraceae</taxon>
        <taxon>Telluria group</taxon>
        <taxon>Pseudoduganella</taxon>
    </lineage>
</organism>
<dbReference type="Pfam" id="PF00482">
    <property type="entry name" value="T2SSF"/>
    <property type="match status" value="1"/>
</dbReference>
<evidence type="ECO:0000259" key="7">
    <source>
        <dbReference type="Pfam" id="PF00482"/>
    </source>
</evidence>
<feature type="transmembrane region" description="Helical" evidence="6">
    <location>
        <begin position="94"/>
        <end position="115"/>
    </location>
</feature>
<dbReference type="EMBL" id="BMKG01000024">
    <property type="protein sequence ID" value="GGC18172.1"/>
    <property type="molecule type" value="Genomic_DNA"/>
</dbReference>
<evidence type="ECO:0000256" key="4">
    <source>
        <dbReference type="ARBA" id="ARBA00022989"/>
    </source>
</evidence>
<dbReference type="EMBL" id="WNKZ01000012">
    <property type="protein sequence ID" value="MTV52433.1"/>
    <property type="molecule type" value="Genomic_DNA"/>
</dbReference>
<reference evidence="11" key="2">
    <citation type="journal article" date="2019" name="Int. J. Syst. Evol. Microbiol.">
        <title>The Global Catalogue of Microorganisms (GCM) 10K type strain sequencing project: providing services to taxonomists for standard genome sequencing and annotation.</title>
        <authorList>
            <consortium name="The Broad Institute Genomics Platform"/>
            <consortium name="The Broad Institute Genome Sequencing Center for Infectious Disease"/>
            <person name="Wu L."/>
            <person name="Ma J."/>
        </authorList>
    </citation>
    <scope>NUCLEOTIDE SEQUENCE [LARGE SCALE GENOMIC DNA]</scope>
    <source>
        <strain evidence="11">CGMCC 1.15931</strain>
    </source>
</reference>
<evidence type="ECO:0000256" key="6">
    <source>
        <dbReference type="SAM" id="Phobius"/>
    </source>
</evidence>
<keyword evidence="4 6" id="KW-1133">Transmembrane helix</keyword>
<sequence>MNVTFLLFIVLVFAAVMLLVWGLYVGWHTHRSPEAERVARRLQGIIGGEVRQSEVTIVKERRLSESPDLDRLLRRLPGTRKLDRMLVQSGARYLVLRLVALCAGGFVLGLVVSAWLQLPGLAMLAVAALLACLPVWNLTRVRDARLARFERQLPEALDMMSRAMRAGHAFPTALKLVADEMSAPLGEEFKTAFDEVNFGVAMGDALNNLAQRVPSMDLQYFVVAVLIQRETGGNLTELLTSISAIIRDRHKLQGQVRVLSAEGRMSAWVLCLLPFGAGAMMYSTNPEAMHVFVADPGGRRMLLTAAGMMLFGVLAIRKLVRLRV</sequence>
<comment type="caution">
    <text evidence="9">The sequence shown here is derived from an EMBL/GenBank/DDBJ whole genome shotgun (WGS) entry which is preliminary data.</text>
</comment>
<feature type="domain" description="Type II secretion system protein GspF" evidence="7">
    <location>
        <begin position="157"/>
        <end position="281"/>
    </location>
</feature>
<dbReference type="AlphaFoldDB" id="A0A6I3STC2"/>
<dbReference type="Proteomes" id="UP000622638">
    <property type="component" value="Unassembled WGS sequence"/>
</dbReference>
<dbReference type="GO" id="GO:0005886">
    <property type="term" value="C:plasma membrane"/>
    <property type="evidence" value="ECO:0007669"/>
    <property type="project" value="UniProtKB-SubCell"/>
</dbReference>
<keyword evidence="3 6" id="KW-0812">Transmembrane</keyword>
<reference evidence="8" key="1">
    <citation type="journal article" date="2014" name="Int. J. Syst. Evol. Microbiol.">
        <title>Complete genome of a new Firmicutes species belonging to the dominant human colonic microbiota ('Ruminococcus bicirculans') reveals two chromosomes and a selective capacity to utilize plant glucans.</title>
        <authorList>
            <consortium name="NISC Comparative Sequencing Program"/>
            <person name="Wegmann U."/>
            <person name="Louis P."/>
            <person name="Goesmann A."/>
            <person name="Henrissat B."/>
            <person name="Duncan S.H."/>
            <person name="Flint H.J."/>
        </authorList>
    </citation>
    <scope>NUCLEOTIDE SEQUENCE</scope>
    <source>
        <strain evidence="8">CGMCC 1.15931</strain>
    </source>
</reference>
<proteinExistence type="predicted"/>
<feature type="transmembrane region" description="Helical" evidence="6">
    <location>
        <begin position="121"/>
        <end position="139"/>
    </location>
</feature>
<reference evidence="9 10" key="3">
    <citation type="submission" date="2019-11" db="EMBL/GenBank/DDBJ databases">
        <title>Type strains purchased from KCTC, JCM and DSMZ.</title>
        <authorList>
            <person name="Lu H."/>
        </authorList>
    </citation>
    <scope>NUCLEOTIDE SEQUENCE [LARGE SCALE GENOMIC DNA]</scope>
    <source>
        <strain evidence="9 10">KCTC 52429</strain>
    </source>
</reference>
<protein>
    <submittedName>
        <fullName evidence="9">Pilus assembly protein TadB</fullName>
    </submittedName>
</protein>
<feature type="transmembrane region" description="Helical" evidence="6">
    <location>
        <begin position="6"/>
        <end position="27"/>
    </location>
</feature>
<dbReference type="PANTHER" id="PTHR35007">
    <property type="entry name" value="INTEGRAL MEMBRANE PROTEIN-RELATED"/>
    <property type="match status" value="1"/>
</dbReference>
<dbReference type="PANTHER" id="PTHR35007:SF1">
    <property type="entry name" value="PILUS ASSEMBLY PROTEIN"/>
    <property type="match status" value="1"/>
</dbReference>
<dbReference type="Proteomes" id="UP000430634">
    <property type="component" value="Unassembled WGS sequence"/>
</dbReference>
<feature type="transmembrane region" description="Helical" evidence="6">
    <location>
        <begin position="302"/>
        <end position="320"/>
    </location>
</feature>
<dbReference type="Gene3D" id="1.20.81.30">
    <property type="entry name" value="Type II secretion system (T2SS), domain F"/>
    <property type="match status" value="1"/>
</dbReference>
<evidence type="ECO:0000256" key="5">
    <source>
        <dbReference type="ARBA" id="ARBA00023136"/>
    </source>
</evidence>
<keyword evidence="2" id="KW-1003">Cell membrane</keyword>
<evidence type="ECO:0000256" key="2">
    <source>
        <dbReference type="ARBA" id="ARBA00022475"/>
    </source>
</evidence>
<evidence type="ECO:0000256" key="3">
    <source>
        <dbReference type="ARBA" id="ARBA00022692"/>
    </source>
</evidence>
<evidence type="ECO:0000313" key="11">
    <source>
        <dbReference type="Proteomes" id="UP000622638"/>
    </source>
</evidence>
<reference evidence="8" key="4">
    <citation type="submission" date="2024-05" db="EMBL/GenBank/DDBJ databases">
        <authorList>
            <person name="Sun Q."/>
            <person name="Zhou Y."/>
        </authorList>
    </citation>
    <scope>NUCLEOTIDE SEQUENCE</scope>
    <source>
        <strain evidence="8">CGMCC 1.15931</strain>
    </source>
</reference>
<keyword evidence="11" id="KW-1185">Reference proteome</keyword>
<evidence type="ECO:0000313" key="8">
    <source>
        <dbReference type="EMBL" id="GGC18172.1"/>
    </source>
</evidence>
<name>A0A6I3STC2_9BURK</name>
<evidence type="ECO:0000313" key="9">
    <source>
        <dbReference type="EMBL" id="MTV52433.1"/>
    </source>
</evidence>
<feature type="transmembrane region" description="Helical" evidence="6">
    <location>
        <begin position="265"/>
        <end position="282"/>
    </location>
</feature>
<accession>A0A6I3STC2</accession>
<dbReference type="RefSeq" id="WP_155469764.1">
    <property type="nucleotide sequence ID" value="NZ_BMKG01000024.1"/>
</dbReference>
<evidence type="ECO:0000256" key="1">
    <source>
        <dbReference type="ARBA" id="ARBA00004651"/>
    </source>
</evidence>